<name>A0A2M7AXH0_9BACT</name>
<keyword evidence="1" id="KW-0472">Membrane</keyword>
<gene>
    <name evidence="2" type="ORF">COS76_01250</name>
</gene>
<dbReference type="Proteomes" id="UP000228775">
    <property type="component" value="Unassembled WGS sequence"/>
</dbReference>
<feature type="transmembrane region" description="Helical" evidence="1">
    <location>
        <begin position="21"/>
        <end position="39"/>
    </location>
</feature>
<feature type="transmembrane region" description="Helical" evidence="1">
    <location>
        <begin position="116"/>
        <end position="134"/>
    </location>
</feature>
<feature type="transmembrane region" description="Helical" evidence="1">
    <location>
        <begin position="204"/>
        <end position="228"/>
    </location>
</feature>
<dbReference type="AlphaFoldDB" id="A0A2M7AXH0"/>
<keyword evidence="1" id="KW-0812">Transmembrane</keyword>
<keyword evidence="1" id="KW-1133">Transmembrane helix</keyword>
<organism evidence="2 3">
    <name type="scientific">Candidatus Portnoybacteria bacterium CG06_land_8_20_14_3_00_39_12</name>
    <dbReference type="NCBI Taxonomy" id="1974809"/>
    <lineage>
        <taxon>Bacteria</taxon>
        <taxon>Candidatus Portnoyibacteriota</taxon>
    </lineage>
</organism>
<dbReference type="EMBL" id="PEVY01000027">
    <property type="protein sequence ID" value="PIU75330.1"/>
    <property type="molecule type" value="Genomic_DNA"/>
</dbReference>
<sequence length="601" mass="70159">MIRIIKKIIHLIKFFSLRNRLAILFSQPLLILLLPRTYWRLAKNVFHPQKIGSDVIGFSPHMSLILSWYLRTANCVHKYGRNGYVFEDGLGLSLKERFWLNSIALKIYGQLKIQKFTLLASLLLLSSLCLIGWHEKIPTYQLIIFITLCGASSLFLIPFLRLAKPETLSWSFAPLAFYAVFTGHYYIAGIMCLIISIANFTTTLLVSICILTYAIASNNILNGIFVIFTSSLKLGYDLWPFFKNSLVKGILEILGGNKPKSRHDDFLRLRPNDLYLSFFYLLYVATLIFSQKSLAYVLVLLIPWIIYINNQNLFRFADSNTFFRLFFILTSLITLLNPTPLIFISYLMLIFLSPLCLLEVIEDVVDHYPHIKAYSIKKPKEYLKKVFSPIPSHSRIIFETHNSEKNMSGFSTLLFFFESLFLEKGTELIPMEWLRATQMNYFINEFTKINQYSNQATIKEKCQEIGANYLLVYSEKFAQQLREWNYQKTLTIKWRQLKKYFWNFDRLTIPEKNLYLFKPPFAISLIEPPTHLLKQPNLLKFEANPKTQYIIKYNYHPSWQATQGQKKITIKPSNGKLSFITLNIKKAGSVILHFNTNHWSK</sequence>
<protein>
    <recommendedName>
        <fullName evidence="4">Glycosyltransferase RgtA/B/C/D-like domain-containing protein</fullName>
    </recommendedName>
</protein>
<feature type="transmembrane region" description="Helical" evidence="1">
    <location>
        <begin position="140"/>
        <end position="163"/>
    </location>
</feature>
<evidence type="ECO:0000256" key="1">
    <source>
        <dbReference type="SAM" id="Phobius"/>
    </source>
</evidence>
<evidence type="ECO:0000313" key="3">
    <source>
        <dbReference type="Proteomes" id="UP000228775"/>
    </source>
</evidence>
<evidence type="ECO:0000313" key="2">
    <source>
        <dbReference type="EMBL" id="PIU75330.1"/>
    </source>
</evidence>
<feature type="transmembrane region" description="Helical" evidence="1">
    <location>
        <begin position="175"/>
        <end position="198"/>
    </location>
</feature>
<evidence type="ECO:0008006" key="4">
    <source>
        <dbReference type="Google" id="ProtNLM"/>
    </source>
</evidence>
<reference evidence="3" key="1">
    <citation type="submission" date="2017-09" db="EMBL/GenBank/DDBJ databases">
        <title>Depth-based differentiation of microbial function through sediment-hosted aquifers and enrichment of novel symbionts in the deep terrestrial subsurface.</title>
        <authorList>
            <person name="Probst A.J."/>
            <person name="Ladd B."/>
            <person name="Jarett J.K."/>
            <person name="Geller-Mcgrath D.E."/>
            <person name="Sieber C.M.K."/>
            <person name="Emerson J.B."/>
            <person name="Anantharaman K."/>
            <person name="Thomas B.C."/>
            <person name="Malmstrom R."/>
            <person name="Stieglmeier M."/>
            <person name="Klingl A."/>
            <person name="Woyke T."/>
            <person name="Ryan C.M."/>
            <person name="Banfield J.F."/>
        </authorList>
    </citation>
    <scope>NUCLEOTIDE SEQUENCE [LARGE SCALE GENOMIC DNA]</scope>
</reference>
<proteinExistence type="predicted"/>
<comment type="caution">
    <text evidence="2">The sequence shown here is derived from an EMBL/GenBank/DDBJ whole genome shotgun (WGS) entry which is preliminary data.</text>
</comment>
<feature type="transmembrane region" description="Helical" evidence="1">
    <location>
        <begin position="326"/>
        <end position="352"/>
    </location>
</feature>
<accession>A0A2M7AXH0</accession>